<keyword evidence="1" id="KW-0472">Membrane</keyword>
<dbReference type="Proteomes" id="UP000241788">
    <property type="component" value="Unassembled WGS sequence"/>
</dbReference>
<feature type="domain" description="Lnb N-terminal periplasmic" evidence="2">
    <location>
        <begin position="33"/>
        <end position="160"/>
    </location>
</feature>
<dbReference type="InterPro" id="IPR057436">
    <property type="entry name" value="5TMH_Lnb"/>
</dbReference>
<gene>
    <name evidence="4" type="ORF">SAMN05421546_0331</name>
</gene>
<accession>A0A1N6NPH8</accession>
<dbReference type="InterPro" id="IPR025178">
    <property type="entry name" value="Lnb_N"/>
</dbReference>
<organism evidence="4 5">
    <name type="scientific">Solilutibacter tolerans</name>
    <dbReference type="NCBI Taxonomy" id="1604334"/>
    <lineage>
        <taxon>Bacteria</taxon>
        <taxon>Pseudomonadati</taxon>
        <taxon>Pseudomonadota</taxon>
        <taxon>Gammaproteobacteria</taxon>
        <taxon>Lysobacterales</taxon>
        <taxon>Lysobacteraceae</taxon>
        <taxon>Solilutibacter</taxon>
    </lineage>
</organism>
<feature type="transmembrane region" description="Helical" evidence="1">
    <location>
        <begin position="256"/>
        <end position="273"/>
    </location>
</feature>
<dbReference type="STRING" id="1604334.SAMN05421546_0331"/>
<dbReference type="EMBL" id="FTLW01000001">
    <property type="protein sequence ID" value="SIP93912.1"/>
    <property type="molecule type" value="Genomic_DNA"/>
</dbReference>
<feature type="transmembrane region" description="Helical" evidence="1">
    <location>
        <begin position="372"/>
        <end position="390"/>
    </location>
</feature>
<dbReference type="AlphaFoldDB" id="A0A1N6NPH8"/>
<feature type="transmembrane region" description="Helical" evidence="1">
    <location>
        <begin position="346"/>
        <end position="366"/>
    </location>
</feature>
<keyword evidence="1" id="KW-1133">Transmembrane helix</keyword>
<evidence type="ECO:0000259" key="3">
    <source>
        <dbReference type="Pfam" id="PF25221"/>
    </source>
</evidence>
<evidence type="ECO:0000256" key="1">
    <source>
        <dbReference type="SAM" id="Phobius"/>
    </source>
</evidence>
<evidence type="ECO:0000313" key="4">
    <source>
        <dbReference type="EMBL" id="SIP93912.1"/>
    </source>
</evidence>
<protein>
    <submittedName>
        <fullName evidence="4">Uncharacterized protein</fullName>
    </submittedName>
</protein>
<evidence type="ECO:0000259" key="2">
    <source>
        <dbReference type="Pfam" id="PF13387"/>
    </source>
</evidence>
<feature type="domain" description="Lnb-like transmembrane" evidence="3">
    <location>
        <begin position="256"/>
        <end position="381"/>
    </location>
</feature>
<dbReference type="Pfam" id="PF13387">
    <property type="entry name" value="Lnb_N"/>
    <property type="match status" value="1"/>
</dbReference>
<keyword evidence="5" id="KW-1185">Reference proteome</keyword>
<feature type="transmembrane region" description="Helical" evidence="1">
    <location>
        <begin position="316"/>
        <end position="334"/>
    </location>
</feature>
<evidence type="ECO:0000313" key="5">
    <source>
        <dbReference type="Proteomes" id="UP000241788"/>
    </source>
</evidence>
<reference evidence="5" key="1">
    <citation type="submission" date="2017-01" db="EMBL/GenBank/DDBJ databases">
        <authorList>
            <person name="Varghese N."/>
            <person name="Submissions S."/>
        </authorList>
    </citation>
    <scope>NUCLEOTIDE SEQUENCE [LARGE SCALE GENOMIC DNA]</scope>
    <source>
        <strain evidence="5">UM1</strain>
    </source>
</reference>
<sequence>MRKPLCAGLVPWLLLITLLFAALPSLAAPRIGVMTMQPGEVFWERFGHDAIVVDDPARSAPISYNFGFFDLEEEGFVGRFVRGEMEYALVALPLSQDLEMYRQEGRGVSVQWLDLTPEQAESLAQQLEHNARPENARYRYDYFRDNCATRVRDALDRALGGALGQQLASRSQGNTYRSEATRLSRPAPWMWLGFEFGLGPNADRPLSRWEEAFIPMRLADSLREARTTGGTPLVIGEEVLLPHRLAAEPQARAQPTVAWTLAGIVLGIALWFIGRRRPRIIAGVALGFWLLCGVLGTLMLFLWLDTSHWAAWRNHNLLLVNPLAWLLLPGAWAMSRGRSPSQTWRWILIVVTSLAVLALPLSWVGIDAQFNTMWLGLLLPVHLAFAVLWVRKQPSGIIN</sequence>
<name>A0A1N6NPH8_9GAMM</name>
<proteinExistence type="predicted"/>
<feature type="transmembrane region" description="Helical" evidence="1">
    <location>
        <begin position="280"/>
        <end position="304"/>
    </location>
</feature>
<dbReference type="Pfam" id="PF25221">
    <property type="entry name" value="5TMH_Lnb"/>
    <property type="match status" value="1"/>
</dbReference>
<dbReference type="OrthoDB" id="319167at2"/>
<keyword evidence="1" id="KW-0812">Transmembrane</keyword>